<evidence type="ECO:0000313" key="2">
    <source>
        <dbReference type="EMBL" id="MCX5617098.1"/>
    </source>
</evidence>
<keyword evidence="3" id="KW-1185">Reference proteome</keyword>
<protein>
    <recommendedName>
        <fullName evidence="4">Tail specific protease domain-containing protein</fullName>
    </recommendedName>
</protein>
<dbReference type="EMBL" id="JANIDY010000001">
    <property type="protein sequence ID" value="MCX5617098.1"/>
    <property type="molecule type" value="Genomic_DNA"/>
</dbReference>
<proteinExistence type="predicted"/>
<accession>A0ABT3WHK2</accession>
<evidence type="ECO:0008006" key="4">
    <source>
        <dbReference type="Google" id="ProtNLM"/>
    </source>
</evidence>
<comment type="caution">
    <text evidence="2">The sequence shown here is derived from an EMBL/GenBank/DDBJ whole genome shotgun (WGS) entry which is preliminary data.</text>
</comment>
<gene>
    <name evidence="2" type="ORF">NQF86_00225</name>
</gene>
<name>A0ABT3WHK2_9PROT</name>
<evidence type="ECO:0000313" key="3">
    <source>
        <dbReference type="Proteomes" id="UP001165576"/>
    </source>
</evidence>
<evidence type="ECO:0000256" key="1">
    <source>
        <dbReference type="SAM" id="MobiDB-lite"/>
    </source>
</evidence>
<reference evidence="2" key="1">
    <citation type="submission" date="2022-07" db="EMBL/GenBank/DDBJ databases">
        <title>Bombella genomes.</title>
        <authorList>
            <person name="Harer L."/>
            <person name="Styblova S."/>
            <person name="Ehrmann M."/>
        </authorList>
    </citation>
    <scope>NUCLEOTIDE SEQUENCE</scope>
    <source>
        <strain evidence="2">TMW 2.2543</strain>
    </source>
</reference>
<sequence length="88" mass="9883">MADILVGPPGDQTNIGDPANCDDKYRSGLVSISEDARRELALYPELVLLDYRNRGGPHMQAYLTALHQLANSRLVYGRWPQMPSRIED</sequence>
<feature type="region of interest" description="Disordered" evidence="1">
    <location>
        <begin position="1"/>
        <end position="20"/>
    </location>
</feature>
<dbReference type="RefSeq" id="WP_266115622.1">
    <property type="nucleotide sequence ID" value="NZ_JANIDY010000001.1"/>
</dbReference>
<organism evidence="2 3">
    <name type="scientific">Bombella pluederhausensis</name>
    <dbReference type="NCBI Taxonomy" id="2967336"/>
    <lineage>
        <taxon>Bacteria</taxon>
        <taxon>Pseudomonadati</taxon>
        <taxon>Pseudomonadota</taxon>
        <taxon>Alphaproteobacteria</taxon>
        <taxon>Acetobacterales</taxon>
        <taxon>Acetobacteraceae</taxon>
        <taxon>Bombella</taxon>
    </lineage>
</organism>
<dbReference type="Proteomes" id="UP001165576">
    <property type="component" value="Unassembled WGS sequence"/>
</dbReference>